<dbReference type="SUPFAM" id="SSF51735">
    <property type="entry name" value="NAD(P)-binding Rossmann-fold domains"/>
    <property type="match status" value="1"/>
</dbReference>
<dbReference type="InterPro" id="IPR036291">
    <property type="entry name" value="NAD(P)-bd_dom_sf"/>
</dbReference>
<dbReference type="EMBL" id="JANKHG010000017">
    <property type="protein sequence ID" value="MCR2746759.1"/>
    <property type="molecule type" value="Genomic_DNA"/>
</dbReference>
<evidence type="ECO:0000259" key="1">
    <source>
        <dbReference type="SMART" id="SM00829"/>
    </source>
</evidence>
<dbReference type="SMART" id="SM00829">
    <property type="entry name" value="PKS_ER"/>
    <property type="match status" value="1"/>
</dbReference>
<evidence type="ECO:0000313" key="3">
    <source>
        <dbReference type="Proteomes" id="UP001165267"/>
    </source>
</evidence>
<dbReference type="InterPro" id="IPR013149">
    <property type="entry name" value="ADH-like_C"/>
</dbReference>
<dbReference type="CDD" id="cd08241">
    <property type="entry name" value="QOR1"/>
    <property type="match status" value="1"/>
</dbReference>
<name>A0ABT1XHW6_9BURK</name>
<dbReference type="Gene3D" id="3.40.50.720">
    <property type="entry name" value="NAD(P)-binding Rossmann-like Domain"/>
    <property type="match status" value="1"/>
</dbReference>
<dbReference type="Gene3D" id="3.90.180.10">
    <property type="entry name" value="Medium-chain alcohol dehydrogenases, catalytic domain"/>
    <property type="match status" value="1"/>
</dbReference>
<evidence type="ECO:0000313" key="2">
    <source>
        <dbReference type="EMBL" id="MCR2746759.1"/>
    </source>
</evidence>
<dbReference type="SUPFAM" id="SSF50129">
    <property type="entry name" value="GroES-like"/>
    <property type="match status" value="1"/>
</dbReference>
<accession>A0ABT1XHW6</accession>
<dbReference type="Proteomes" id="UP001165267">
    <property type="component" value="Unassembled WGS sequence"/>
</dbReference>
<dbReference type="Pfam" id="PF00107">
    <property type="entry name" value="ADH_zinc_N"/>
    <property type="match status" value="1"/>
</dbReference>
<dbReference type="PROSITE" id="PS01162">
    <property type="entry name" value="QOR_ZETA_CRYSTAL"/>
    <property type="match status" value="1"/>
</dbReference>
<reference evidence="2" key="1">
    <citation type="submission" date="2022-07" db="EMBL/GenBank/DDBJ databases">
        <authorList>
            <person name="Xamxidin M."/>
        </authorList>
    </citation>
    <scope>NUCLEOTIDE SEQUENCE</scope>
    <source>
        <strain evidence="2">YS8-69</strain>
    </source>
</reference>
<dbReference type="RefSeq" id="WP_257511973.1">
    <property type="nucleotide sequence ID" value="NZ_JANKHG010000017.1"/>
</dbReference>
<dbReference type="PANTHER" id="PTHR43677:SF4">
    <property type="entry name" value="QUINONE OXIDOREDUCTASE-LIKE PROTEIN 2"/>
    <property type="match status" value="1"/>
</dbReference>
<proteinExistence type="predicted"/>
<dbReference type="Pfam" id="PF08240">
    <property type="entry name" value="ADH_N"/>
    <property type="match status" value="1"/>
</dbReference>
<dbReference type="InterPro" id="IPR020843">
    <property type="entry name" value="ER"/>
</dbReference>
<protein>
    <submittedName>
        <fullName evidence="2">NADPH:quinone oxidoreductase family protein</fullName>
    </submittedName>
</protein>
<dbReference type="InterPro" id="IPR051397">
    <property type="entry name" value="Zn-ADH-like_protein"/>
</dbReference>
<dbReference type="PANTHER" id="PTHR43677">
    <property type="entry name" value="SHORT-CHAIN DEHYDROGENASE/REDUCTASE"/>
    <property type="match status" value="1"/>
</dbReference>
<comment type="caution">
    <text evidence="2">The sequence shown here is derived from an EMBL/GenBank/DDBJ whole genome shotgun (WGS) entry which is preliminary data.</text>
</comment>
<feature type="domain" description="Enoyl reductase (ER)" evidence="1">
    <location>
        <begin position="10"/>
        <end position="322"/>
    </location>
</feature>
<dbReference type="InterPro" id="IPR002364">
    <property type="entry name" value="Quin_OxRdtase/zeta-crystal_CS"/>
</dbReference>
<dbReference type="InterPro" id="IPR011032">
    <property type="entry name" value="GroES-like_sf"/>
</dbReference>
<keyword evidence="3" id="KW-1185">Reference proteome</keyword>
<gene>
    <name evidence="2" type="ORF">NSP04_08865</name>
</gene>
<dbReference type="InterPro" id="IPR013154">
    <property type="entry name" value="ADH-like_N"/>
</dbReference>
<organism evidence="2 3">
    <name type="scientific">Limnobacter parvus</name>
    <dbReference type="NCBI Taxonomy" id="2939690"/>
    <lineage>
        <taxon>Bacteria</taxon>
        <taxon>Pseudomonadati</taxon>
        <taxon>Pseudomonadota</taxon>
        <taxon>Betaproteobacteria</taxon>
        <taxon>Burkholderiales</taxon>
        <taxon>Burkholderiaceae</taxon>
        <taxon>Limnobacter</taxon>
    </lineage>
</organism>
<sequence length="325" mass="34251">MKALMCNSLGLPSTLVFQETADPQPGPGQVVVDMKAAGVNFPDALIIQGKYQFKPTLPFAPGAELAGVVAVLGEGVKNVKVGDRVIAMCTHGAFAEKVLVQAKQVIPMPPTMSFQTAAAFTLTYGTSYHALKGRAQLKEGETLLVLGAAGGVGLAAIQIAKALGAKVIAAASSTEKLDVCKENGADELINYISEDLRVRVKELTAGKGPDVIFDPVGGKFAEPAFRSIGWGGRYLAVGFADGEIPNIPLNLPLLKGASIVGVFWGEFVNRQLFDFIKDLGEMFMLIDQGKLKPLVSKVYPLSQGAQALQDLLNRKVVGKVVISAG</sequence>